<feature type="compositionally biased region" description="Acidic residues" evidence="1">
    <location>
        <begin position="1"/>
        <end position="20"/>
    </location>
</feature>
<evidence type="ECO:0000256" key="1">
    <source>
        <dbReference type="SAM" id="MobiDB-lite"/>
    </source>
</evidence>
<dbReference type="SUPFAM" id="SSF52540">
    <property type="entry name" value="P-loop containing nucleoside triphosphate hydrolases"/>
    <property type="match status" value="1"/>
</dbReference>
<keyword evidence="4" id="KW-1185">Reference proteome</keyword>
<dbReference type="AlphaFoldDB" id="A0A6I4U3W2"/>
<dbReference type="InterPro" id="IPR027417">
    <property type="entry name" value="P-loop_NTPase"/>
</dbReference>
<accession>A0A6I4U3W2</accession>
<protein>
    <submittedName>
        <fullName evidence="3">AAA family ATPase</fullName>
    </submittedName>
</protein>
<sequence>MTDDFDPSDWEALSEEEDASAESQKQDAHAARSKAERAGKFAFVAAGDLTLTAPDFLIDDWIERDAFGVIFGPPGCGKTFFALDLALCVAAALDFHGHGVKPGPVIYIAGEGHGGIARRLHAWARHRRASLSGVPFFKSVRAAQFLNGDHAAKVTEAVCELAAVHGAPALIVIDTLARNYGPGDENATSDMSAFVAAMDNLRAEWPGTTVAVVHHTGHENTNRARGSIVLKAACDFEYAVAKKGRGMLEISCSKMKDAPERPAVTFGLESIELGEAGTSAVLVPAVMDEATEGNKPKKLTANQKLGLDTYKAAAAEGGIWQKDGFDGLHVDEWREAFYAQKTGEKKKAFQRVREQLPILGLLIEEGSIFRPADPAIQLEIAMMRKPREEVA</sequence>
<dbReference type="EMBL" id="WTYR01000001">
    <property type="protein sequence ID" value="MXP09603.1"/>
    <property type="molecule type" value="Genomic_DNA"/>
</dbReference>
<dbReference type="SMART" id="SM00382">
    <property type="entry name" value="AAA"/>
    <property type="match status" value="1"/>
</dbReference>
<feature type="region of interest" description="Disordered" evidence="1">
    <location>
        <begin position="1"/>
        <end position="31"/>
    </location>
</feature>
<reference evidence="3 4" key="1">
    <citation type="submission" date="2019-12" db="EMBL/GenBank/DDBJ databases">
        <title>Genomic-based taxomic classification of the family Erythrobacteraceae.</title>
        <authorList>
            <person name="Xu L."/>
        </authorList>
    </citation>
    <scope>NUCLEOTIDE SEQUENCE [LARGE SCALE GENOMIC DNA]</scope>
    <source>
        <strain evidence="3 4">LMG 29519</strain>
    </source>
</reference>
<name>A0A6I4U3W2_9SPHN</name>
<dbReference type="Gene3D" id="3.40.50.300">
    <property type="entry name" value="P-loop containing nucleotide triphosphate hydrolases"/>
    <property type="match status" value="1"/>
</dbReference>
<comment type="caution">
    <text evidence="3">The sequence shown here is derived from an EMBL/GenBank/DDBJ whole genome shotgun (WGS) entry which is preliminary data.</text>
</comment>
<evidence type="ECO:0000313" key="3">
    <source>
        <dbReference type="EMBL" id="MXP09603.1"/>
    </source>
</evidence>
<feature type="domain" description="AAA+ ATPase" evidence="2">
    <location>
        <begin position="64"/>
        <end position="234"/>
    </location>
</feature>
<dbReference type="InterPro" id="IPR003593">
    <property type="entry name" value="AAA+_ATPase"/>
</dbReference>
<dbReference type="RefSeq" id="WP_160616282.1">
    <property type="nucleotide sequence ID" value="NZ_WTYR01000001.1"/>
</dbReference>
<dbReference type="Proteomes" id="UP000429229">
    <property type="component" value="Unassembled WGS sequence"/>
</dbReference>
<evidence type="ECO:0000313" key="4">
    <source>
        <dbReference type="Proteomes" id="UP000429229"/>
    </source>
</evidence>
<dbReference type="Pfam" id="PF13481">
    <property type="entry name" value="AAA_25"/>
    <property type="match status" value="1"/>
</dbReference>
<dbReference type="OrthoDB" id="1496333at2"/>
<gene>
    <name evidence="3" type="ORF">GRI68_05380</name>
</gene>
<organism evidence="3 4">
    <name type="scientific">Alteriqipengyuania halimionae</name>
    <dbReference type="NCBI Taxonomy" id="1926630"/>
    <lineage>
        <taxon>Bacteria</taxon>
        <taxon>Pseudomonadati</taxon>
        <taxon>Pseudomonadota</taxon>
        <taxon>Alphaproteobacteria</taxon>
        <taxon>Sphingomonadales</taxon>
        <taxon>Erythrobacteraceae</taxon>
        <taxon>Alteriqipengyuania</taxon>
    </lineage>
</organism>
<evidence type="ECO:0000259" key="2">
    <source>
        <dbReference type="SMART" id="SM00382"/>
    </source>
</evidence>
<proteinExistence type="predicted"/>